<protein>
    <submittedName>
        <fullName evidence="1">Uncharacterized protein</fullName>
    </submittedName>
</protein>
<name>A0AAV4BB68_9GAST</name>
<dbReference type="EMBL" id="BLXT01004907">
    <property type="protein sequence ID" value="GFO17875.1"/>
    <property type="molecule type" value="Genomic_DNA"/>
</dbReference>
<dbReference type="AlphaFoldDB" id="A0AAV4BB68"/>
<organism evidence="1 2">
    <name type="scientific">Plakobranchus ocellatus</name>
    <dbReference type="NCBI Taxonomy" id="259542"/>
    <lineage>
        <taxon>Eukaryota</taxon>
        <taxon>Metazoa</taxon>
        <taxon>Spiralia</taxon>
        <taxon>Lophotrochozoa</taxon>
        <taxon>Mollusca</taxon>
        <taxon>Gastropoda</taxon>
        <taxon>Heterobranchia</taxon>
        <taxon>Euthyneura</taxon>
        <taxon>Panpulmonata</taxon>
        <taxon>Sacoglossa</taxon>
        <taxon>Placobranchoidea</taxon>
        <taxon>Plakobranchidae</taxon>
        <taxon>Plakobranchus</taxon>
    </lineage>
</organism>
<sequence>GTQSQIYQAAQYLEVFLYAENGARRLYRGIIQEYIDGEWEIRFMEKKGDAYVWPVKDDISLVPGMTFLRSCHLQL</sequence>
<dbReference type="Proteomes" id="UP000735302">
    <property type="component" value="Unassembled WGS sequence"/>
</dbReference>
<evidence type="ECO:0000313" key="1">
    <source>
        <dbReference type="EMBL" id="GFO17875.1"/>
    </source>
</evidence>
<evidence type="ECO:0000313" key="2">
    <source>
        <dbReference type="Proteomes" id="UP000735302"/>
    </source>
</evidence>
<gene>
    <name evidence="1" type="ORF">PoB_004438000</name>
</gene>
<feature type="non-terminal residue" evidence="1">
    <location>
        <position position="1"/>
    </location>
</feature>
<comment type="caution">
    <text evidence="1">The sequence shown here is derived from an EMBL/GenBank/DDBJ whole genome shotgun (WGS) entry which is preliminary data.</text>
</comment>
<keyword evidence="2" id="KW-1185">Reference proteome</keyword>
<accession>A0AAV4BB68</accession>
<proteinExistence type="predicted"/>
<reference evidence="1 2" key="1">
    <citation type="journal article" date="2021" name="Elife">
        <title>Chloroplast acquisition without the gene transfer in kleptoplastic sea slugs, Plakobranchus ocellatus.</title>
        <authorList>
            <person name="Maeda T."/>
            <person name="Takahashi S."/>
            <person name="Yoshida T."/>
            <person name="Shimamura S."/>
            <person name="Takaki Y."/>
            <person name="Nagai Y."/>
            <person name="Toyoda A."/>
            <person name="Suzuki Y."/>
            <person name="Arimoto A."/>
            <person name="Ishii H."/>
            <person name="Satoh N."/>
            <person name="Nishiyama T."/>
            <person name="Hasebe M."/>
            <person name="Maruyama T."/>
            <person name="Minagawa J."/>
            <person name="Obokata J."/>
            <person name="Shigenobu S."/>
        </authorList>
    </citation>
    <scope>NUCLEOTIDE SEQUENCE [LARGE SCALE GENOMIC DNA]</scope>
</reference>